<name>A0A1I7T815_9PELO</name>
<proteinExistence type="predicted"/>
<dbReference type="eggNOG" id="ENOG502TKKA">
    <property type="taxonomic scope" value="Eukaryota"/>
</dbReference>
<protein>
    <submittedName>
        <fullName evidence="2">THAP-type domain-containing protein</fullName>
    </submittedName>
</protein>
<accession>A0A1I7T815</accession>
<dbReference type="STRING" id="1561998.A0A1I7T815"/>
<reference evidence="2" key="1">
    <citation type="submission" date="2016-11" db="UniProtKB">
        <authorList>
            <consortium name="WormBaseParasite"/>
        </authorList>
    </citation>
    <scope>IDENTIFICATION</scope>
</reference>
<dbReference type="WBParaSite" id="Csp11.Scaffold536.g3316.t1">
    <property type="protein sequence ID" value="Csp11.Scaffold536.g3316.t1"/>
    <property type="gene ID" value="Csp11.Scaffold536.g3316"/>
</dbReference>
<organism evidence="1 2">
    <name type="scientific">Caenorhabditis tropicalis</name>
    <dbReference type="NCBI Taxonomy" id="1561998"/>
    <lineage>
        <taxon>Eukaryota</taxon>
        <taxon>Metazoa</taxon>
        <taxon>Ecdysozoa</taxon>
        <taxon>Nematoda</taxon>
        <taxon>Chromadorea</taxon>
        <taxon>Rhabditida</taxon>
        <taxon>Rhabditina</taxon>
        <taxon>Rhabditomorpha</taxon>
        <taxon>Rhabditoidea</taxon>
        <taxon>Rhabditidae</taxon>
        <taxon>Peloderinae</taxon>
        <taxon>Caenorhabditis</taxon>
    </lineage>
</organism>
<keyword evidence="1" id="KW-1185">Reference proteome</keyword>
<evidence type="ECO:0000313" key="2">
    <source>
        <dbReference type="WBParaSite" id="Csp11.Scaffold536.g3316.t1"/>
    </source>
</evidence>
<dbReference type="Proteomes" id="UP000095282">
    <property type="component" value="Unplaced"/>
</dbReference>
<sequence length="815" mass="92818">MDVSPIFKPYREYPNVRGNKQTMIQNSIGRQLPYIVNFRNTTCEVFDIGLGKITHAFVFPEGCELIDVDYFPTPDGKFGIIVGIEDRKLTWGSEHFLLGLTADADTPTMRVTHSLDVPSRITVVKTLYSINDMTEGRESGNLKLFHKLLQWPHVVAIGCKRSKCFLASLLPVDREMEIPEIRVAGKGLIDLMAAYVTDDIFTYTLEDGAFREYPTSGVYVSSVALMPRSRTLLVGLSMGGIISAALNSSNQMNLLDLRQERRIHSLTPLEPEDDPDKFEYFIVAVDGSVRHPITLELWRGSFLKDLPDDEKYDRPSYSCCLAHRIIFGERWLSVKTIVQERALDMAQRRRNDSSADSMLLNASQIFGCTVNRSNVFLAYEKRMAGGDNSNDAPKIVEAAIFDIDAWYYKRVPGRVTTDDTVLRQCPFMSCIKSDITAEEVNDIGILTLDSTDMYRFTSMISDADQLFYPSALAYDRVYVSQKTGKVWSDTVEGRLLYGQGGCTDTRGPNSVCKCILCDDWKKVEDMVTLRNPNSDAERAFLVDALVHSEKLVVKKALSTLAKANRSALICNIHFPDGMDPFSIIAERRIMYGVQTECVLCAHHNDCTAMIPFPGIGDERLRTKWINSMCREPWIYRYLTTRLEKRGRHYLCASHFNRNSLRYHAGLGLWRRAAACPVLSCTTEEERQEVWDLSKAQPPYHPLIIEEFDTEGFGPLDYDDVVNYIGQDQMREIENELNFHGRNEAYMRRETRRKTTGRGVYDDMPIIFGPDEIQEVQVDEVEEVVQEDCIIYENEHQLEEHEGLVVEEEVVVGEVE</sequence>
<dbReference type="AlphaFoldDB" id="A0A1I7T815"/>
<evidence type="ECO:0000313" key="1">
    <source>
        <dbReference type="Proteomes" id="UP000095282"/>
    </source>
</evidence>